<evidence type="ECO:0000256" key="1">
    <source>
        <dbReference type="ARBA" id="ARBA00005254"/>
    </source>
</evidence>
<dbReference type="InterPro" id="IPR029045">
    <property type="entry name" value="ClpP/crotonase-like_dom_sf"/>
</dbReference>
<dbReference type="FunFam" id="1.10.12.10:FF:000001">
    <property type="entry name" value="Probable enoyl-CoA hydratase, mitochondrial"/>
    <property type="match status" value="1"/>
</dbReference>
<comment type="caution">
    <text evidence="4">The sequence shown here is derived from an EMBL/GenBank/DDBJ whole genome shotgun (WGS) entry which is preliminary data.</text>
</comment>
<dbReference type="CDD" id="cd06558">
    <property type="entry name" value="crotonase-like"/>
    <property type="match status" value="1"/>
</dbReference>
<evidence type="ECO:0000256" key="2">
    <source>
        <dbReference type="ARBA" id="ARBA00023239"/>
    </source>
</evidence>
<dbReference type="PANTHER" id="PTHR11941:SF54">
    <property type="entry name" value="ENOYL-COA HYDRATASE, MITOCHONDRIAL"/>
    <property type="match status" value="1"/>
</dbReference>
<dbReference type="PROSITE" id="PS00166">
    <property type="entry name" value="ENOYL_COA_HYDRATASE"/>
    <property type="match status" value="1"/>
</dbReference>
<evidence type="ECO:0000313" key="4">
    <source>
        <dbReference type="EMBL" id="PLX19249.1"/>
    </source>
</evidence>
<dbReference type="Gene3D" id="3.90.226.10">
    <property type="entry name" value="2-enoyl-CoA Hydratase, Chain A, domain 1"/>
    <property type="match status" value="1"/>
</dbReference>
<dbReference type="GO" id="GO:0016836">
    <property type="term" value="F:hydro-lyase activity"/>
    <property type="evidence" value="ECO:0007669"/>
    <property type="project" value="UniProtKB-ARBA"/>
</dbReference>
<dbReference type="FunFam" id="3.90.226.10:FF:000009">
    <property type="entry name" value="Carnitinyl-CoA dehydratase"/>
    <property type="match status" value="1"/>
</dbReference>
<accession>A0A2N5ZKN9</accession>
<dbReference type="EMBL" id="PKTG01000036">
    <property type="protein sequence ID" value="PLX19249.1"/>
    <property type="molecule type" value="Genomic_DNA"/>
</dbReference>
<dbReference type="Gene3D" id="1.10.12.10">
    <property type="entry name" value="Lyase 2-enoyl-coa Hydratase, Chain A, domain 2"/>
    <property type="match status" value="1"/>
</dbReference>
<gene>
    <name evidence="4" type="ORF">C0601_02360</name>
</gene>
<name>A0A2N5ZKN9_MUIH1</name>
<dbReference type="InterPro" id="IPR001753">
    <property type="entry name" value="Enoyl-CoA_hydra/iso"/>
</dbReference>
<dbReference type="PANTHER" id="PTHR11941">
    <property type="entry name" value="ENOYL-COA HYDRATASE-RELATED"/>
    <property type="match status" value="1"/>
</dbReference>
<reference evidence="4 5" key="1">
    <citation type="submission" date="2017-11" db="EMBL/GenBank/DDBJ databases">
        <title>Genome-resolved metagenomics identifies genetic mobility, metabolic interactions, and unexpected diversity in perchlorate-reducing communities.</title>
        <authorList>
            <person name="Barnum T.P."/>
            <person name="Figueroa I.A."/>
            <person name="Carlstrom C.I."/>
            <person name="Lucas L.N."/>
            <person name="Engelbrektson A.L."/>
            <person name="Coates J.D."/>
        </authorList>
    </citation>
    <scope>NUCLEOTIDE SEQUENCE [LARGE SCALE GENOMIC DNA]</scope>
    <source>
        <strain evidence="4">BM706</strain>
    </source>
</reference>
<evidence type="ECO:0000313" key="5">
    <source>
        <dbReference type="Proteomes" id="UP000234857"/>
    </source>
</evidence>
<keyword evidence="2" id="KW-0456">Lyase</keyword>
<dbReference type="AlphaFoldDB" id="A0A2N5ZKN9"/>
<dbReference type="Pfam" id="PF00378">
    <property type="entry name" value="ECH_1"/>
    <property type="match status" value="1"/>
</dbReference>
<evidence type="ECO:0000256" key="3">
    <source>
        <dbReference type="RuleBase" id="RU003707"/>
    </source>
</evidence>
<dbReference type="InterPro" id="IPR014748">
    <property type="entry name" value="Enoyl-CoA_hydra_C"/>
</dbReference>
<proteinExistence type="inferred from homology"/>
<dbReference type="Proteomes" id="UP000234857">
    <property type="component" value="Unassembled WGS sequence"/>
</dbReference>
<sequence length="257" mass="28215">MAYSYFVVERENELFKIIINIPKTLNSLSSRVLNELSIIIDEVKKDQKIKCIIITGVEKAFVAGADIEEMSEMDFNQALGFSNTGHKVFTKIERLSVPVIAALNGFTLGGGLELALSCDIRIASSKAKLGQPEVGLGIIPGFGATQRLVRTIGPGAAKHLIYTGDIIRADRALELGLVSKVVEPEVLQEETVKIARAIISKSFNAVKTAKRSINEGLDMPLENALEHEKVLFAGCFTHQDQKEGMKAFIEKRKPNFE</sequence>
<dbReference type="SUPFAM" id="SSF52096">
    <property type="entry name" value="ClpP/crotonase"/>
    <property type="match status" value="1"/>
</dbReference>
<dbReference type="InterPro" id="IPR018376">
    <property type="entry name" value="Enoyl-CoA_hyd/isom_CS"/>
</dbReference>
<dbReference type="GO" id="GO:0006635">
    <property type="term" value="P:fatty acid beta-oxidation"/>
    <property type="evidence" value="ECO:0007669"/>
    <property type="project" value="TreeGrafter"/>
</dbReference>
<organism evidence="4 5">
    <name type="scientific">Muiribacterium halophilum</name>
    <dbReference type="NCBI Taxonomy" id="2053465"/>
    <lineage>
        <taxon>Bacteria</taxon>
        <taxon>Candidatus Muiribacteriota</taxon>
        <taxon>Candidatus Muiribacteriia</taxon>
        <taxon>Candidatus Muiribacteriales</taxon>
        <taxon>Candidatus Muiribacteriaceae</taxon>
        <taxon>Candidatus Muiribacterium</taxon>
    </lineage>
</organism>
<evidence type="ECO:0008006" key="6">
    <source>
        <dbReference type="Google" id="ProtNLM"/>
    </source>
</evidence>
<protein>
    <recommendedName>
        <fullName evidence="6">Crotonase</fullName>
    </recommendedName>
</protein>
<comment type="similarity">
    <text evidence="1 3">Belongs to the enoyl-CoA hydratase/isomerase family.</text>
</comment>